<accession>A0A0C3RPB7</accession>
<dbReference type="Proteomes" id="UP000053257">
    <property type="component" value="Unassembled WGS sequence"/>
</dbReference>
<feature type="non-terminal residue" evidence="2">
    <location>
        <position position="1"/>
    </location>
</feature>
<reference evidence="2 3" key="1">
    <citation type="journal article" date="2014" name="PLoS Genet.">
        <title>Analysis of the Phlebiopsis gigantea genome, transcriptome and secretome provides insight into its pioneer colonization strategies of wood.</title>
        <authorList>
            <person name="Hori C."/>
            <person name="Ishida T."/>
            <person name="Igarashi K."/>
            <person name="Samejima M."/>
            <person name="Suzuki H."/>
            <person name="Master E."/>
            <person name="Ferreira P."/>
            <person name="Ruiz-Duenas F.J."/>
            <person name="Held B."/>
            <person name="Canessa P."/>
            <person name="Larrondo L.F."/>
            <person name="Schmoll M."/>
            <person name="Druzhinina I.S."/>
            <person name="Kubicek C.P."/>
            <person name="Gaskell J.A."/>
            <person name="Kersten P."/>
            <person name="St John F."/>
            <person name="Glasner J."/>
            <person name="Sabat G."/>
            <person name="Splinter BonDurant S."/>
            <person name="Syed K."/>
            <person name="Yadav J."/>
            <person name="Mgbeahuruike A.C."/>
            <person name="Kovalchuk A."/>
            <person name="Asiegbu F.O."/>
            <person name="Lackner G."/>
            <person name="Hoffmeister D."/>
            <person name="Rencoret J."/>
            <person name="Gutierrez A."/>
            <person name="Sun H."/>
            <person name="Lindquist E."/>
            <person name="Barry K."/>
            <person name="Riley R."/>
            <person name="Grigoriev I.V."/>
            <person name="Henrissat B."/>
            <person name="Kues U."/>
            <person name="Berka R.M."/>
            <person name="Martinez A.T."/>
            <person name="Covert S.F."/>
            <person name="Blanchette R.A."/>
            <person name="Cullen D."/>
        </authorList>
    </citation>
    <scope>NUCLEOTIDE SEQUENCE [LARGE SCALE GENOMIC DNA]</scope>
    <source>
        <strain evidence="2 3">11061_1 CR5-6</strain>
    </source>
</reference>
<dbReference type="EMBL" id="KN840837">
    <property type="protein sequence ID" value="KIP01276.1"/>
    <property type="molecule type" value="Genomic_DNA"/>
</dbReference>
<evidence type="ECO:0000313" key="3">
    <source>
        <dbReference type="Proteomes" id="UP000053257"/>
    </source>
</evidence>
<name>A0A0C3RPB7_PHLG1</name>
<dbReference type="AlphaFoldDB" id="A0A0C3RPB7"/>
<protein>
    <submittedName>
        <fullName evidence="2">Uncharacterized protein</fullName>
    </submittedName>
</protein>
<evidence type="ECO:0000256" key="1">
    <source>
        <dbReference type="SAM" id="MobiDB-lite"/>
    </source>
</evidence>
<keyword evidence="3" id="KW-1185">Reference proteome</keyword>
<dbReference type="HOGENOM" id="CLU_2984613_0_0_1"/>
<gene>
    <name evidence="2" type="ORF">PHLGIDRAFT_123496</name>
</gene>
<feature type="region of interest" description="Disordered" evidence="1">
    <location>
        <begin position="1"/>
        <end position="58"/>
    </location>
</feature>
<sequence>SAGAALLPSAKETEARGLRVANREGAVMQHQDAGRVSAAPGEETPPHEIPPSYDSIRD</sequence>
<proteinExistence type="predicted"/>
<organism evidence="2 3">
    <name type="scientific">Phlebiopsis gigantea (strain 11061_1 CR5-6)</name>
    <name type="common">White-rot fungus</name>
    <name type="synonym">Peniophora gigantea</name>
    <dbReference type="NCBI Taxonomy" id="745531"/>
    <lineage>
        <taxon>Eukaryota</taxon>
        <taxon>Fungi</taxon>
        <taxon>Dikarya</taxon>
        <taxon>Basidiomycota</taxon>
        <taxon>Agaricomycotina</taxon>
        <taxon>Agaricomycetes</taxon>
        <taxon>Polyporales</taxon>
        <taxon>Phanerochaetaceae</taxon>
        <taxon>Phlebiopsis</taxon>
    </lineage>
</organism>
<dbReference type="OrthoDB" id="3263231at2759"/>
<evidence type="ECO:0000313" key="2">
    <source>
        <dbReference type="EMBL" id="KIP01276.1"/>
    </source>
</evidence>